<name>A0ABV0MW02_9TELE</name>
<dbReference type="Gene3D" id="2.20.100.10">
    <property type="entry name" value="Thrombospondin type-1 (TSP1) repeat"/>
    <property type="match status" value="1"/>
</dbReference>
<dbReference type="Proteomes" id="UP001476798">
    <property type="component" value="Unassembled WGS sequence"/>
</dbReference>
<dbReference type="Pfam" id="PF00090">
    <property type="entry name" value="TSP_1"/>
    <property type="match status" value="1"/>
</dbReference>
<protein>
    <submittedName>
        <fullName evidence="1">Uncharacterized protein</fullName>
    </submittedName>
</protein>
<proteinExistence type="predicted"/>
<organism evidence="1 2">
    <name type="scientific">Goodea atripinnis</name>
    <dbReference type="NCBI Taxonomy" id="208336"/>
    <lineage>
        <taxon>Eukaryota</taxon>
        <taxon>Metazoa</taxon>
        <taxon>Chordata</taxon>
        <taxon>Craniata</taxon>
        <taxon>Vertebrata</taxon>
        <taxon>Euteleostomi</taxon>
        <taxon>Actinopterygii</taxon>
        <taxon>Neopterygii</taxon>
        <taxon>Teleostei</taxon>
        <taxon>Neoteleostei</taxon>
        <taxon>Acanthomorphata</taxon>
        <taxon>Ovalentaria</taxon>
        <taxon>Atherinomorphae</taxon>
        <taxon>Cyprinodontiformes</taxon>
        <taxon>Goodeidae</taxon>
        <taxon>Goodea</taxon>
    </lineage>
</organism>
<dbReference type="EMBL" id="JAHRIO010012444">
    <property type="protein sequence ID" value="MEQ2162764.1"/>
    <property type="molecule type" value="Genomic_DNA"/>
</dbReference>
<reference evidence="1 2" key="1">
    <citation type="submission" date="2021-06" db="EMBL/GenBank/DDBJ databases">
        <authorList>
            <person name="Palmer J.M."/>
        </authorList>
    </citation>
    <scope>NUCLEOTIDE SEQUENCE [LARGE SCALE GENOMIC DNA]</scope>
    <source>
        <strain evidence="1 2">GA_2019</strain>
        <tissue evidence="1">Muscle</tissue>
    </source>
</reference>
<evidence type="ECO:0000313" key="2">
    <source>
        <dbReference type="Proteomes" id="UP001476798"/>
    </source>
</evidence>
<evidence type="ECO:0000313" key="1">
    <source>
        <dbReference type="EMBL" id="MEQ2162764.1"/>
    </source>
</evidence>
<gene>
    <name evidence="1" type="ORF">GOODEAATRI_023124</name>
</gene>
<sequence length="72" mass="8059">MCSRTCGTGVQFRQRKCDNPPYVTCLVQMDDTVQKPMWSIRFVKASLVPKEPQVSGTCSVLTNMTAKDRADC</sequence>
<dbReference type="InterPro" id="IPR036383">
    <property type="entry name" value="TSP1_rpt_sf"/>
</dbReference>
<dbReference type="InterPro" id="IPR000884">
    <property type="entry name" value="TSP1_rpt"/>
</dbReference>
<dbReference type="PROSITE" id="PS50092">
    <property type="entry name" value="TSP1"/>
    <property type="match status" value="1"/>
</dbReference>
<keyword evidence="2" id="KW-1185">Reference proteome</keyword>
<accession>A0ABV0MW02</accession>
<comment type="caution">
    <text evidence="1">The sequence shown here is derived from an EMBL/GenBank/DDBJ whole genome shotgun (WGS) entry which is preliminary data.</text>
</comment>
<dbReference type="SUPFAM" id="SSF82895">
    <property type="entry name" value="TSP-1 type 1 repeat"/>
    <property type="match status" value="1"/>
</dbReference>